<dbReference type="GO" id="GO:0016491">
    <property type="term" value="F:oxidoreductase activity"/>
    <property type="evidence" value="ECO:0007669"/>
    <property type="project" value="UniProtKB-KW"/>
</dbReference>
<gene>
    <name evidence="4" type="ORF">GCM10010334_63380</name>
</gene>
<dbReference type="AlphaFoldDB" id="A0A918X4G3"/>
<dbReference type="InterPro" id="IPR050463">
    <property type="entry name" value="Gfo/Idh/MocA_oxidrdct_glycsds"/>
</dbReference>
<dbReference type="Gene3D" id="3.40.50.720">
    <property type="entry name" value="NAD(P)-binding Rossmann-like Domain"/>
    <property type="match status" value="1"/>
</dbReference>
<keyword evidence="1" id="KW-0560">Oxidoreductase</keyword>
<evidence type="ECO:0000259" key="2">
    <source>
        <dbReference type="Pfam" id="PF01408"/>
    </source>
</evidence>
<evidence type="ECO:0000256" key="1">
    <source>
        <dbReference type="ARBA" id="ARBA00023002"/>
    </source>
</evidence>
<dbReference type="Pfam" id="PF01408">
    <property type="entry name" value="GFO_IDH_MocA"/>
    <property type="match status" value="1"/>
</dbReference>
<dbReference type="EMBL" id="BMVC01000015">
    <property type="protein sequence ID" value="GHD09249.1"/>
    <property type="molecule type" value="Genomic_DNA"/>
</dbReference>
<reference evidence="4" key="2">
    <citation type="submission" date="2020-09" db="EMBL/GenBank/DDBJ databases">
        <authorList>
            <person name="Sun Q."/>
            <person name="Ohkuma M."/>
        </authorList>
    </citation>
    <scope>NUCLEOTIDE SEQUENCE</scope>
    <source>
        <strain evidence="4">JCM 4637</strain>
    </source>
</reference>
<evidence type="ECO:0000259" key="3">
    <source>
        <dbReference type="Pfam" id="PF22725"/>
    </source>
</evidence>
<protein>
    <recommendedName>
        <fullName evidence="6">Gfo/Idh/MocA family oxidoreductase</fullName>
    </recommendedName>
</protein>
<organism evidence="4 5">
    <name type="scientific">Streptomyces finlayi</name>
    <dbReference type="NCBI Taxonomy" id="67296"/>
    <lineage>
        <taxon>Bacteria</taxon>
        <taxon>Bacillati</taxon>
        <taxon>Actinomycetota</taxon>
        <taxon>Actinomycetes</taxon>
        <taxon>Kitasatosporales</taxon>
        <taxon>Streptomycetaceae</taxon>
        <taxon>Streptomyces</taxon>
    </lineage>
</organism>
<dbReference type="Pfam" id="PF22725">
    <property type="entry name" value="GFO_IDH_MocA_C3"/>
    <property type="match status" value="1"/>
</dbReference>
<name>A0A918X4G3_9ACTN</name>
<proteinExistence type="predicted"/>
<dbReference type="Proteomes" id="UP000638353">
    <property type="component" value="Unassembled WGS sequence"/>
</dbReference>
<dbReference type="InterPro" id="IPR036291">
    <property type="entry name" value="NAD(P)-bd_dom_sf"/>
</dbReference>
<evidence type="ECO:0008006" key="6">
    <source>
        <dbReference type="Google" id="ProtNLM"/>
    </source>
</evidence>
<dbReference type="InterPro" id="IPR055170">
    <property type="entry name" value="GFO_IDH_MocA-like_dom"/>
</dbReference>
<dbReference type="InterPro" id="IPR000683">
    <property type="entry name" value="Gfo/Idh/MocA-like_OxRdtase_N"/>
</dbReference>
<dbReference type="GO" id="GO:0000166">
    <property type="term" value="F:nucleotide binding"/>
    <property type="evidence" value="ECO:0007669"/>
    <property type="project" value="InterPro"/>
</dbReference>
<evidence type="ECO:0000313" key="4">
    <source>
        <dbReference type="EMBL" id="GHD09249.1"/>
    </source>
</evidence>
<dbReference type="Gene3D" id="3.30.360.10">
    <property type="entry name" value="Dihydrodipicolinate Reductase, domain 2"/>
    <property type="match status" value="1"/>
</dbReference>
<reference evidence="4" key="1">
    <citation type="journal article" date="2014" name="Int. J. Syst. Evol. Microbiol.">
        <title>Complete genome sequence of Corynebacterium casei LMG S-19264T (=DSM 44701T), isolated from a smear-ripened cheese.</title>
        <authorList>
            <consortium name="US DOE Joint Genome Institute (JGI-PGF)"/>
            <person name="Walter F."/>
            <person name="Albersmeier A."/>
            <person name="Kalinowski J."/>
            <person name="Ruckert C."/>
        </authorList>
    </citation>
    <scope>NUCLEOTIDE SEQUENCE</scope>
    <source>
        <strain evidence="4">JCM 4637</strain>
    </source>
</reference>
<feature type="domain" description="GFO/IDH/MocA-like oxidoreductase" evidence="3">
    <location>
        <begin position="139"/>
        <end position="258"/>
    </location>
</feature>
<dbReference type="PANTHER" id="PTHR43818">
    <property type="entry name" value="BCDNA.GH03377"/>
    <property type="match status" value="1"/>
</dbReference>
<evidence type="ECO:0000313" key="5">
    <source>
        <dbReference type="Proteomes" id="UP000638353"/>
    </source>
</evidence>
<dbReference type="SUPFAM" id="SSF55347">
    <property type="entry name" value="Glyceraldehyde-3-phosphate dehydrogenase-like, C-terminal domain"/>
    <property type="match status" value="1"/>
</dbReference>
<dbReference type="SUPFAM" id="SSF51735">
    <property type="entry name" value="NAD(P)-binding Rossmann-fold domains"/>
    <property type="match status" value="1"/>
</dbReference>
<accession>A0A918X4G3</accession>
<dbReference type="PANTHER" id="PTHR43818:SF11">
    <property type="entry name" value="BCDNA.GH03377"/>
    <property type="match status" value="1"/>
</dbReference>
<comment type="caution">
    <text evidence="4">The sequence shown here is derived from an EMBL/GenBank/DDBJ whole genome shotgun (WGS) entry which is preliminary data.</text>
</comment>
<sequence length="344" mass="35613">MPPAVPPTGAVRLGIVGAGGAARLHAEAALTLPDEARVTAVHDIAEDRARSLADLTGAKVTTGYAQMLDEGLVDALVVCTPHALHVAPALAAARAGIPVLLEKPMATSLSDCDAVSEAFAAAGVALFLGHIQHYLPLTAAAQQAVRAGLIGAPVSVVDRRATDYRPGHRPAWFFDPELAGGGAVMNIGAHCVDRVTWITDARPLRVDARIVHRDVPVETEGLLHLELEGGVRATVSVTAGALSDLDEFEITGEKGTLRASKAKGLWLAAGSGEARELRAPADINEDVAVAFRDQLHDFTASVRGERPPAVGARTGRDVVATVLAAYASSALGEPQPVSRPGVLA</sequence>
<feature type="domain" description="Gfo/Idh/MocA-like oxidoreductase N-terminal" evidence="2">
    <location>
        <begin position="12"/>
        <end position="130"/>
    </location>
</feature>